<dbReference type="Proteomes" id="UP000609849">
    <property type="component" value="Unassembled WGS sequence"/>
</dbReference>
<keyword evidence="3" id="KW-1185">Reference proteome</keyword>
<evidence type="ECO:0000259" key="1">
    <source>
        <dbReference type="Pfam" id="PF01208"/>
    </source>
</evidence>
<dbReference type="Gene3D" id="3.20.20.210">
    <property type="match status" value="1"/>
</dbReference>
<gene>
    <name evidence="2" type="ORF">H8923_13120</name>
</gene>
<dbReference type="InterPro" id="IPR052024">
    <property type="entry name" value="Methanogen_methyltrans"/>
</dbReference>
<dbReference type="EMBL" id="JACRWE010000006">
    <property type="protein sequence ID" value="MBC5997707.1"/>
    <property type="molecule type" value="Genomic_DNA"/>
</dbReference>
<dbReference type="InterPro" id="IPR038071">
    <property type="entry name" value="UROD/MetE-like_sf"/>
</dbReference>
<feature type="domain" description="Uroporphyrinogen decarboxylase (URO-D)" evidence="1">
    <location>
        <begin position="87"/>
        <end position="271"/>
    </location>
</feature>
<dbReference type="PANTHER" id="PTHR47099">
    <property type="entry name" value="METHYLCOBAMIDE:COM METHYLTRANSFERASE MTBA"/>
    <property type="match status" value="1"/>
</dbReference>
<accession>A0ABR7JS13</accession>
<reference evidence="2 3" key="1">
    <citation type="submission" date="2020-08" db="EMBL/GenBank/DDBJ databases">
        <authorList>
            <person name="Liu C."/>
            <person name="Sun Q."/>
        </authorList>
    </citation>
    <scope>NUCLEOTIDE SEQUENCE [LARGE SCALE GENOMIC DNA]</scope>
    <source>
        <strain evidence="2 3">NSJ-18</strain>
    </source>
</reference>
<protein>
    <recommendedName>
        <fullName evidence="1">Uroporphyrinogen decarboxylase (URO-D) domain-containing protein</fullName>
    </recommendedName>
</protein>
<evidence type="ECO:0000313" key="3">
    <source>
        <dbReference type="Proteomes" id="UP000609849"/>
    </source>
</evidence>
<dbReference type="Pfam" id="PF01208">
    <property type="entry name" value="URO-D"/>
    <property type="match status" value="1"/>
</dbReference>
<evidence type="ECO:0000313" key="2">
    <source>
        <dbReference type="EMBL" id="MBC5997707.1"/>
    </source>
</evidence>
<organism evidence="2 3">
    <name type="scientific">Romboutsia faecis</name>
    <dbReference type="NCBI Taxonomy" id="2764597"/>
    <lineage>
        <taxon>Bacteria</taxon>
        <taxon>Bacillati</taxon>
        <taxon>Bacillota</taxon>
        <taxon>Clostridia</taxon>
        <taxon>Peptostreptococcales</taxon>
        <taxon>Peptostreptococcaceae</taxon>
        <taxon>Romboutsia</taxon>
    </lineage>
</organism>
<proteinExistence type="predicted"/>
<dbReference type="RefSeq" id="WP_147540211.1">
    <property type="nucleotide sequence ID" value="NZ_JACRWE010000006.1"/>
</dbReference>
<dbReference type="PANTHER" id="PTHR47099:SF1">
    <property type="entry name" value="METHYLCOBAMIDE:COM METHYLTRANSFERASE MTBA"/>
    <property type="match status" value="1"/>
</dbReference>
<name>A0ABR7JS13_9FIRM</name>
<dbReference type="InterPro" id="IPR000257">
    <property type="entry name" value="Uroporphyrinogen_deCOase"/>
</dbReference>
<comment type="caution">
    <text evidence="2">The sequence shown here is derived from an EMBL/GenBank/DDBJ whole genome shotgun (WGS) entry which is preliminary data.</text>
</comment>
<dbReference type="SUPFAM" id="SSF51726">
    <property type="entry name" value="UROD/MetE-like"/>
    <property type="match status" value="1"/>
</dbReference>
<sequence>MSKYPFNKEEELKDVGTYPQIPGIYGMPSFPSRKFNTPITPKENVLRMCRKEKPLWLPNIANDINIIQPLVMPDALARWKGGVDWFGIEWEYEPQTNAAMVKPGTRRLSDITEWENELVFPDLNEIDWQKDYDDNYKDVLSPNRATMFVIVNGLFERTADLTSFEDTFCYLLEEPEALHAFYDKLVDWHLELFKIAKDIYGADIITFHDDMGTQRSSFFSPDTFKEIMLPHYKKLNNEAHKMGLYVNFHSCGSVANQVENFCEAGFDFWEGQDACNDKSTLMEQYGDKLGQVSMFMPEPTLSDDELIEAIKEKLNTVGKTGRYITWFSDLNPNRKINGDELIYTLSREMYSK</sequence>